<sequence>MLPEIGQIAMILALLLAIGQSVLPLVGAHRGNVALMDTARSFAHGSFLLLFVAFVLLTHAFIVHDFSVAYVAQNSNTLLPLQYRFSAVWGGHEGSLLLWVLILAGWGSAVARFSRSLPLPVVARVLAIMGIVAVGFLLFTILTSNPFDRLFPVPPQGSDLNPLLQDPGLIFHPPMLYMGYVGFAVAFSFAIAALIDGKVDARWVRWSRPWTNVAWAFLTLGITLGSWWAYYELGWGGWWFWDPVENASFMPWLVGAALIHSQAVTEKRGSFRGWTLLLAIAAFSLSLLGAFLVRSGVLTSVHAFASDPERGIFILAFLVFVVGGSLLLYALRAPRDDIGKPFEAGSRETFILVNNLLLAAATAMVLIGTLFPLFADALDLGKFSVGPPYFGVLFTVLMLPLVLVIPFGPLLRWQRDNVGKVSVWLLPWAGLALLAGVVTFFTWPQGTLKTAAGVAAGVWVAAGTLRFVWNRWRQGGRFTPEMTGMIVAHLGVAVFVFGVLMLESLKLERDVAMRPGSVVESLGYRFEFQSVETVRGPNYIADRATVIASSNGREIATLHPERRMYKSGGMPMTETAISSNLVRDLYIALAEPLDDQGSWAVRVHVKPFVRWIWLGAVLMAVGGFIVAMDKRFRPKRREEEA</sequence>
<dbReference type="GO" id="GO:0016829">
    <property type="term" value="F:lyase activity"/>
    <property type="evidence" value="ECO:0007669"/>
    <property type="project" value="UniProtKB-KW"/>
</dbReference>
<accession>A0A5C8KUX1</accession>
<evidence type="ECO:0000256" key="4">
    <source>
        <dbReference type="ARBA" id="ARBA00022519"/>
    </source>
</evidence>
<dbReference type="PRINTS" id="PR01410">
    <property type="entry name" value="CCBIOGENESIS"/>
</dbReference>
<feature type="transmembrane region" description="Helical" evidence="10">
    <location>
        <begin position="481"/>
        <end position="502"/>
    </location>
</feature>
<dbReference type="EMBL" id="VRTS01000001">
    <property type="protein sequence ID" value="TXK65764.1"/>
    <property type="molecule type" value="Genomic_DNA"/>
</dbReference>
<dbReference type="InterPro" id="IPR003568">
    <property type="entry name" value="Cyt_c_biogenesis_CcmF"/>
</dbReference>
<evidence type="ECO:0000256" key="2">
    <source>
        <dbReference type="ARBA" id="ARBA00009186"/>
    </source>
</evidence>
<dbReference type="AlphaFoldDB" id="A0A5C8KUX1"/>
<evidence type="ECO:0000313" key="14">
    <source>
        <dbReference type="Proteomes" id="UP000321248"/>
    </source>
</evidence>
<feature type="domain" description="Cytochrome c assembly protein" evidence="11">
    <location>
        <begin position="89"/>
        <end position="295"/>
    </location>
</feature>
<dbReference type="Proteomes" id="UP000321248">
    <property type="component" value="Unassembled WGS sequence"/>
</dbReference>
<evidence type="ECO:0000256" key="8">
    <source>
        <dbReference type="ARBA" id="ARBA00023136"/>
    </source>
</evidence>
<feature type="transmembrane region" description="Helical" evidence="10">
    <location>
        <begin position="450"/>
        <end position="469"/>
    </location>
</feature>
<dbReference type="InterPro" id="IPR002541">
    <property type="entry name" value="Cyt_c_assembly"/>
</dbReference>
<evidence type="ECO:0000259" key="11">
    <source>
        <dbReference type="Pfam" id="PF01578"/>
    </source>
</evidence>
<reference evidence="13 14" key="1">
    <citation type="submission" date="2019-08" db="EMBL/GenBank/DDBJ databases">
        <authorList>
            <person name="Karlyshev A.V."/>
        </authorList>
    </citation>
    <scope>NUCLEOTIDE SEQUENCE [LARGE SCALE GENOMIC DNA]</scope>
    <source>
        <strain evidence="13 14">Alg18-2.2</strain>
    </source>
</reference>
<dbReference type="PANTHER" id="PTHR43653">
    <property type="entry name" value="CYTOCHROME C ASSEMBLY PROTEIN-RELATED"/>
    <property type="match status" value="1"/>
</dbReference>
<dbReference type="NCBIfam" id="TIGR00353">
    <property type="entry name" value="nrfE"/>
    <property type="match status" value="1"/>
</dbReference>
<evidence type="ECO:0000256" key="6">
    <source>
        <dbReference type="ARBA" id="ARBA00022748"/>
    </source>
</evidence>
<evidence type="ECO:0000256" key="5">
    <source>
        <dbReference type="ARBA" id="ARBA00022692"/>
    </source>
</evidence>
<gene>
    <name evidence="13" type="ORF">FU658_01225</name>
</gene>
<dbReference type="Pfam" id="PF16327">
    <property type="entry name" value="CcmF_C"/>
    <property type="match status" value="1"/>
</dbReference>
<feature type="transmembrane region" description="Helical" evidence="10">
    <location>
        <begin position="387"/>
        <end position="411"/>
    </location>
</feature>
<protein>
    <submittedName>
        <fullName evidence="13">Heme lyase CcmF/NrfE family subunit</fullName>
    </submittedName>
</protein>
<dbReference type="InterPro" id="IPR003567">
    <property type="entry name" value="Cyt_c_biogenesis"/>
</dbReference>
<feature type="transmembrane region" description="Helical" evidence="10">
    <location>
        <begin position="274"/>
        <end position="292"/>
    </location>
</feature>
<dbReference type="InterPro" id="IPR032523">
    <property type="entry name" value="CcmF_C"/>
</dbReference>
<comment type="function">
    <text evidence="9">Required for the biogenesis of c-type cytochromes. Possible subunit of a heme lyase.</text>
</comment>
<dbReference type="GO" id="GO:0017004">
    <property type="term" value="P:cytochrome complex assembly"/>
    <property type="evidence" value="ECO:0007669"/>
    <property type="project" value="UniProtKB-KW"/>
</dbReference>
<feature type="transmembrane region" description="Helical" evidence="10">
    <location>
        <begin position="352"/>
        <end position="375"/>
    </location>
</feature>
<feature type="transmembrane region" description="Helical" evidence="10">
    <location>
        <begin position="312"/>
        <end position="331"/>
    </location>
</feature>
<proteinExistence type="inferred from homology"/>
<dbReference type="GO" id="GO:0005886">
    <property type="term" value="C:plasma membrane"/>
    <property type="evidence" value="ECO:0007669"/>
    <property type="project" value="UniProtKB-SubCell"/>
</dbReference>
<dbReference type="PANTHER" id="PTHR43653:SF1">
    <property type="entry name" value="CYTOCHROME C-TYPE BIOGENESIS PROTEIN CCMF"/>
    <property type="match status" value="1"/>
</dbReference>
<evidence type="ECO:0000313" key="13">
    <source>
        <dbReference type="EMBL" id="TXK65764.1"/>
    </source>
</evidence>
<evidence type="ECO:0000256" key="1">
    <source>
        <dbReference type="ARBA" id="ARBA00004429"/>
    </source>
</evidence>
<evidence type="ECO:0000256" key="3">
    <source>
        <dbReference type="ARBA" id="ARBA00022475"/>
    </source>
</evidence>
<dbReference type="GO" id="GO:0020037">
    <property type="term" value="F:heme binding"/>
    <property type="evidence" value="ECO:0007669"/>
    <property type="project" value="InterPro"/>
</dbReference>
<keyword evidence="14" id="KW-1185">Reference proteome</keyword>
<dbReference type="GO" id="GO:0015232">
    <property type="term" value="F:heme transmembrane transporter activity"/>
    <property type="evidence" value="ECO:0007669"/>
    <property type="project" value="InterPro"/>
</dbReference>
<feature type="transmembrane region" description="Helical" evidence="10">
    <location>
        <begin position="177"/>
        <end position="197"/>
    </location>
</feature>
<feature type="transmembrane region" description="Helical" evidence="10">
    <location>
        <begin position="423"/>
        <end position="444"/>
    </location>
</feature>
<keyword evidence="7 10" id="KW-1133">Transmembrane helix</keyword>
<keyword evidence="6" id="KW-0201">Cytochrome c-type biogenesis</keyword>
<organism evidence="13 14">
    <name type="scientific">Alkalisalibacterium limincola</name>
    <dbReference type="NCBI Taxonomy" id="2699169"/>
    <lineage>
        <taxon>Bacteria</taxon>
        <taxon>Pseudomonadati</taxon>
        <taxon>Pseudomonadota</taxon>
        <taxon>Gammaproteobacteria</taxon>
        <taxon>Lysobacterales</taxon>
        <taxon>Lysobacteraceae</taxon>
        <taxon>Alkalisalibacterium</taxon>
    </lineage>
</organism>
<evidence type="ECO:0000259" key="12">
    <source>
        <dbReference type="Pfam" id="PF16327"/>
    </source>
</evidence>
<keyword evidence="5 10" id="KW-0812">Transmembrane</keyword>
<feature type="transmembrane region" description="Helical" evidence="10">
    <location>
        <begin position="6"/>
        <end position="26"/>
    </location>
</feature>
<feature type="transmembrane region" description="Helical" evidence="10">
    <location>
        <begin position="249"/>
        <end position="265"/>
    </location>
</feature>
<keyword evidence="8 10" id="KW-0472">Membrane</keyword>
<evidence type="ECO:0000256" key="10">
    <source>
        <dbReference type="SAM" id="Phobius"/>
    </source>
</evidence>
<keyword evidence="13" id="KW-0456">Lyase</keyword>
<name>A0A5C8KUX1_9GAMM</name>
<dbReference type="Pfam" id="PF01578">
    <property type="entry name" value="Cytochrom_C_asm"/>
    <property type="match status" value="1"/>
</dbReference>
<comment type="subcellular location">
    <subcellularLocation>
        <location evidence="1">Cell inner membrane</location>
        <topology evidence="1">Multi-pass membrane protein</topology>
    </subcellularLocation>
</comment>
<dbReference type="PRINTS" id="PR01411">
    <property type="entry name" value="CCMFBIOGNSIS"/>
</dbReference>
<dbReference type="OrthoDB" id="9761451at2"/>
<feature type="transmembrane region" description="Helical" evidence="10">
    <location>
        <begin position="96"/>
        <end position="114"/>
    </location>
</feature>
<feature type="transmembrane region" description="Helical" evidence="10">
    <location>
        <begin position="47"/>
        <end position="72"/>
    </location>
</feature>
<comment type="similarity">
    <text evidence="2">Belongs to the CcmF/CycK/Ccl1/NrfE/CcsA family.</text>
</comment>
<evidence type="ECO:0000256" key="7">
    <source>
        <dbReference type="ARBA" id="ARBA00022989"/>
    </source>
</evidence>
<feature type="transmembrane region" description="Helical" evidence="10">
    <location>
        <begin position="121"/>
        <end position="142"/>
    </location>
</feature>
<dbReference type="RefSeq" id="WP_147890437.1">
    <property type="nucleotide sequence ID" value="NZ_VRTS01000001.1"/>
</dbReference>
<feature type="transmembrane region" description="Helical" evidence="10">
    <location>
        <begin position="608"/>
        <end position="627"/>
    </location>
</feature>
<keyword evidence="4" id="KW-0997">Cell inner membrane</keyword>
<keyword evidence="3" id="KW-1003">Cell membrane</keyword>
<feature type="domain" description="Cytochrome c-type biogenesis protein CcmF C-terminal" evidence="12">
    <location>
        <begin position="315"/>
        <end position="630"/>
    </location>
</feature>
<feature type="transmembrane region" description="Helical" evidence="10">
    <location>
        <begin position="209"/>
        <end position="229"/>
    </location>
</feature>
<evidence type="ECO:0000256" key="9">
    <source>
        <dbReference type="ARBA" id="ARBA00037230"/>
    </source>
</evidence>
<dbReference type="NCBIfam" id="NF007691">
    <property type="entry name" value="PRK10369.1"/>
    <property type="match status" value="1"/>
</dbReference>
<comment type="caution">
    <text evidence="13">The sequence shown here is derived from an EMBL/GenBank/DDBJ whole genome shotgun (WGS) entry which is preliminary data.</text>
</comment>